<organism evidence="4 5">
    <name type="scientific">Comamonas guangdongensis</name>
    <dbReference type="NCBI Taxonomy" id="510515"/>
    <lineage>
        <taxon>Bacteria</taxon>
        <taxon>Pseudomonadati</taxon>
        <taxon>Pseudomonadota</taxon>
        <taxon>Betaproteobacteria</taxon>
        <taxon>Burkholderiales</taxon>
        <taxon>Comamonadaceae</taxon>
        <taxon>Comamonas</taxon>
    </lineage>
</organism>
<comment type="caution">
    <text evidence="4">The sequence shown here is derived from an EMBL/GenBank/DDBJ whole genome shotgun (WGS) entry which is preliminary data.</text>
</comment>
<protein>
    <submittedName>
        <fullName evidence="4">HlyD family secretion protein</fullName>
    </submittedName>
</protein>
<dbReference type="InterPro" id="IPR059052">
    <property type="entry name" value="HH_YbhG-like"/>
</dbReference>
<dbReference type="EMBL" id="JBFYGN010000015">
    <property type="protein sequence ID" value="MEX8193864.1"/>
    <property type="molecule type" value="Genomic_DNA"/>
</dbReference>
<keyword evidence="2" id="KW-1133">Transmembrane helix</keyword>
<proteinExistence type="predicted"/>
<dbReference type="PANTHER" id="PTHR30438:SF1">
    <property type="entry name" value="36 KDA ANTIGEN"/>
    <property type="match status" value="1"/>
</dbReference>
<reference evidence="4 5" key="1">
    <citation type="journal article" date="2013" name="Int. J. Syst. Evol. Microbiol.">
        <title>Comamonas guangdongensis sp. nov., isolated from subterranean forest sediment, and emended description of the genus Comamonas.</title>
        <authorList>
            <person name="Zhang J."/>
            <person name="Wang Y."/>
            <person name="Zhou S."/>
            <person name="Wu C."/>
            <person name="He J."/>
            <person name="Li F."/>
        </authorList>
    </citation>
    <scope>NUCLEOTIDE SEQUENCE [LARGE SCALE GENOMIC DNA]</scope>
    <source>
        <strain evidence="4 5">CCTCC AB2011133</strain>
    </source>
</reference>
<keyword evidence="5" id="KW-1185">Reference proteome</keyword>
<evidence type="ECO:0000259" key="3">
    <source>
        <dbReference type="Pfam" id="PF25881"/>
    </source>
</evidence>
<dbReference type="Pfam" id="PF25881">
    <property type="entry name" value="HH_YBHG"/>
    <property type="match status" value="1"/>
</dbReference>
<feature type="compositionally biased region" description="Pro residues" evidence="1">
    <location>
        <begin position="1"/>
        <end position="16"/>
    </location>
</feature>
<dbReference type="Gene3D" id="2.40.50.100">
    <property type="match status" value="1"/>
</dbReference>
<feature type="region of interest" description="Disordered" evidence="1">
    <location>
        <begin position="1"/>
        <end position="21"/>
    </location>
</feature>
<evidence type="ECO:0000313" key="5">
    <source>
        <dbReference type="Proteomes" id="UP001561046"/>
    </source>
</evidence>
<keyword evidence="2" id="KW-0812">Transmembrane</keyword>
<evidence type="ECO:0000256" key="1">
    <source>
        <dbReference type="SAM" id="MobiDB-lite"/>
    </source>
</evidence>
<sequence>MNTPVPTPPLSSPSPEAPRQAGRRPPVVALIVVAAVLIFIVWGFWRAAKPAAPYFQGQMEAREADIAPKVTARISKVHVSEGQIIQPGDLLVEMDSPEVQAKLAQAQAARDAAQAVAAKASNGARPEEVQMARLSWQRAQAAAELAKTSYERVQSLFNQGLVSAQKRDEAQTNWRASDAQARAARAQFDMAASGVRVEDKTAAAAQARQVDGVVAEVKAAEAETQLRSPVGGEVANVLAKQGELSPQGVSVVTVVDLSDQWLVLNVREDQLQRFAVKSRFTGRLPALDNRQAEFEVFFLGVLPDFATWRSTRGSQGFDARTFEVRARPAKPIAGARPGMSVIVEGGVGGGT</sequence>
<dbReference type="Gene3D" id="2.40.30.170">
    <property type="match status" value="1"/>
</dbReference>
<feature type="transmembrane region" description="Helical" evidence="2">
    <location>
        <begin position="27"/>
        <end position="45"/>
    </location>
</feature>
<evidence type="ECO:0000313" key="4">
    <source>
        <dbReference type="EMBL" id="MEX8193864.1"/>
    </source>
</evidence>
<dbReference type="RefSeq" id="WP_369339059.1">
    <property type="nucleotide sequence ID" value="NZ_JBFYGN010000015.1"/>
</dbReference>
<gene>
    <name evidence="4" type="ORF">AB6724_13550</name>
</gene>
<dbReference type="Gene3D" id="1.10.287.470">
    <property type="entry name" value="Helix hairpin bin"/>
    <property type="match status" value="2"/>
</dbReference>
<dbReference type="Proteomes" id="UP001561046">
    <property type="component" value="Unassembled WGS sequence"/>
</dbReference>
<accession>A0ABV3ZXG3</accession>
<keyword evidence="2" id="KW-0472">Membrane</keyword>
<dbReference type="PANTHER" id="PTHR30438">
    <property type="entry name" value="36 KDA ANTIGEN-RELATED"/>
    <property type="match status" value="1"/>
</dbReference>
<evidence type="ECO:0000256" key="2">
    <source>
        <dbReference type="SAM" id="Phobius"/>
    </source>
</evidence>
<dbReference type="SUPFAM" id="SSF111369">
    <property type="entry name" value="HlyD-like secretion proteins"/>
    <property type="match status" value="2"/>
</dbReference>
<name>A0ABV3ZXG3_9BURK</name>
<feature type="domain" description="YbhG-like alpha-helical hairpin" evidence="3">
    <location>
        <begin position="94"/>
        <end position="218"/>
    </location>
</feature>